<name>X1LD81_9ZZZZ</name>
<dbReference type="AlphaFoldDB" id="X1LD81"/>
<organism evidence="1">
    <name type="scientific">marine sediment metagenome</name>
    <dbReference type="NCBI Taxonomy" id="412755"/>
    <lineage>
        <taxon>unclassified sequences</taxon>
        <taxon>metagenomes</taxon>
        <taxon>ecological metagenomes</taxon>
    </lineage>
</organism>
<sequence length="51" mass="5977">MSHLLLRYRGKGIFEELVNLVKEVPVSQGYHRLEKGLVVTNNGYWVSHFDF</sequence>
<reference evidence="1" key="1">
    <citation type="journal article" date="2014" name="Front. Microbiol.">
        <title>High frequency of phylogenetically diverse reductive dehalogenase-homologous genes in deep subseafloor sedimentary metagenomes.</title>
        <authorList>
            <person name="Kawai M."/>
            <person name="Futagami T."/>
            <person name="Toyoda A."/>
            <person name="Takaki Y."/>
            <person name="Nishi S."/>
            <person name="Hori S."/>
            <person name="Arai W."/>
            <person name="Tsubouchi T."/>
            <person name="Morono Y."/>
            <person name="Uchiyama I."/>
            <person name="Ito T."/>
            <person name="Fujiyama A."/>
            <person name="Inagaki F."/>
            <person name="Takami H."/>
        </authorList>
    </citation>
    <scope>NUCLEOTIDE SEQUENCE</scope>
    <source>
        <strain evidence="1">Expedition CK06-06</strain>
    </source>
</reference>
<protein>
    <submittedName>
        <fullName evidence="1">Uncharacterized protein</fullName>
    </submittedName>
</protein>
<feature type="non-terminal residue" evidence="1">
    <location>
        <position position="51"/>
    </location>
</feature>
<gene>
    <name evidence="1" type="ORF">S06H3_19127</name>
</gene>
<dbReference type="EMBL" id="BARV01009758">
    <property type="protein sequence ID" value="GAI03811.1"/>
    <property type="molecule type" value="Genomic_DNA"/>
</dbReference>
<comment type="caution">
    <text evidence="1">The sequence shown here is derived from an EMBL/GenBank/DDBJ whole genome shotgun (WGS) entry which is preliminary data.</text>
</comment>
<evidence type="ECO:0000313" key="1">
    <source>
        <dbReference type="EMBL" id="GAI03811.1"/>
    </source>
</evidence>
<proteinExistence type="predicted"/>
<accession>X1LD81</accession>